<dbReference type="Pfam" id="PF00753">
    <property type="entry name" value="Lactamase_B"/>
    <property type="match status" value="1"/>
</dbReference>
<evidence type="ECO:0000313" key="8">
    <source>
        <dbReference type="Proteomes" id="UP000256679"/>
    </source>
</evidence>
<keyword evidence="2" id="KW-0479">Metal-binding</keyword>
<evidence type="ECO:0000259" key="6">
    <source>
        <dbReference type="SMART" id="SM00849"/>
    </source>
</evidence>
<evidence type="ECO:0000256" key="1">
    <source>
        <dbReference type="ARBA" id="ARBA00007749"/>
    </source>
</evidence>
<feature type="region of interest" description="Disordered" evidence="5">
    <location>
        <begin position="1"/>
        <end position="24"/>
    </location>
</feature>
<dbReference type="InterPro" id="IPR001279">
    <property type="entry name" value="Metallo-B-lactamas"/>
</dbReference>
<accession>A0A3D8PEP3</accession>
<organism evidence="7 8">
    <name type="scientific">Paracoccus thiocyanatus</name>
    <dbReference type="NCBI Taxonomy" id="34006"/>
    <lineage>
        <taxon>Bacteria</taxon>
        <taxon>Pseudomonadati</taxon>
        <taxon>Pseudomonadota</taxon>
        <taxon>Alphaproteobacteria</taxon>
        <taxon>Rhodobacterales</taxon>
        <taxon>Paracoccaceae</taxon>
        <taxon>Paracoccus</taxon>
    </lineage>
</organism>
<evidence type="ECO:0000313" key="7">
    <source>
        <dbReference type="EMBL" id="RDW14536.1"/>
    </source>
</evidence>
<dbReference type="InterPro" id="IPR051013">
    <property type="entry name" value="MBL_superfamily_lactonases"/>
</dbReference>
<evidence type="ECO:0000256" key="3">
    <source>
        <dbReference type="ARBA" id="ARBA00022801"/>
    </source>
</evidence>
<dbReference type="CDD" id="cd07720">
    <property type="entry name" value="OPHC2-like_MBL-fold"/>
    <property type="match status" value="1"/>
</dbReference>
<dbReference type="GO" id="GO:0046872">
    <property type="term" value="F:metal ion binding"/>
    <property type="evidence" value="ECO:0007669"/>
    <property type="project" value="UniProtKB-KW"/>
</dbReference>
<sequence length="341" mass="36297">MTAPPARIFPPGRAGPNPRRQAPVPVLHPNDFRPGPSAAGLRLGRRGFLQLVGLAAAVGPILAGRAHAQAAGAAAPRMMDDGSLALTTGFVFPDAPPDALAAAFDSADPNLPLAVPCTVPVLRLGDRTILFDAGSGPMFMDSAGRLAASLEAAGISPADVTDVVFTHFHPDHLWGVTDDFDELTFPEAQYHMAQAEFDFWMAEDAVSNVDAGMETFVAGARSRLPRLAERGRFFKDGDEPLPGIEVAATPGHSPGHCSFLLHLGGDPLLITGDVFSHPLTIAHPQWRWGTDQDHDAAAAQRHRMIDRAISEKLRLAVFHMPAPGLGRIERGAEGARWVVEP</sequence>
<name>A0A3D8PEP3_9RHOB</name>
<dbReference type="InterPro" id="IPR036866">
    <property type="entry name" value="RibonucZ/Hydroxyglut_hydro"/>
</dbReference>
<keyword evidence="8" id="KW-1185">Reference proteome</keyword>
<dbReference type="SMART" id="SM00849">
    <property type="entry name" value="Lactamase_B"/>
    <property type="match status" value="1"/>
</dbReference>
<dbReference type="EMBL" id="QFCQ01000006">
    <property type="protein sequence ID" value="RDW14536.1"/>
    <property type="molecule type" value="Genomic_DNA"/>
</dbReference>
<dbReference type="AlphaFoldDB" id="A0A3D8PEP3"/>
<reference evidence="7 8" key="1">
    <citation type="submission" date="2018-05" db="EMBL/GenBank/DDBJ databases">
        <title>Whole genome sequencing of Paracoccus thiocyanatus SST.</title>
        <authorList>
            <person name="Ghosh W."/>
            <person name="Rameez M.J."/>
            <person name="Roy C."/>
        </authorList>
    </citation>
    <scope>NUCLEOTIDE SEQUENCE [LARGE SCALE GENOMIC DNA]</scope>
    <source>
        <strain evidence="7 8">SST</strain>
    </source>
</reference>
<evidence type="ECO:0000256" key="4">
    <source>
        <dbReference type="ARBA" id="ARBA00022833"/>
    </source>
</evidence>
<gene>
    <name evidence="7" type="ORF">DIE28_02015</name>
</gene>
<keyword evidence="4" id="KW-0862">Zinc</keyword>
<dbReference type="Proteomes" id="UP000256679">
    <property type="component" value="Unassembled WGS sequence"/>
</dbReference>
<evidence type="ECO:0000256" key="2">
    <source>
        <dbReference type="ARBA" id="ARBA00022723"/>
    </source>
</evidence>
<protein>
    <submittedName>
        <fullName evidence="7">MBL fold metallo-hydrolase</fullName>
    </submittedName>
</protein>
<evidence type="ECO:0000256" key="5">
    <source>
        <dbReference type="SAM" id="MobiDB-lite"/>
    </source>
</evidence>
<comment type="caution">
    <text evidence="7">The sequence shown here is derived from an EMBL/GenBank/DDBJ whole genome shotgun (WGS) entry which is preliminary data.</text>
</comment>
<dbReference type="Gene3D" id="3.60.15.10">
    <property type="entry name" value="Ribonuclease Z/Hydroxyacylglutathione hydrolase-like"/>
    <property type="match status" value="1"/>
</dbReference>
<comment type="similarity">
    <text evidence="1">Belongs to the metallo-beta-lactamase superfamily.</text>
</comment>
<proteinExistence type="inferred from homology"/>
<dbReference type="PANTHER" id="PTHR42978:SF6">
    <property type="entry name" value="QUORUM-QUENCHING LACTONASE YTNP-RELATED"/>
    <property type="match status" value="1"/>
</dbReference>
<dbReference type="PANTHER" id="PTHR42978">
    <property type="entry name" value="QUORUM-QUENCHING LACTONASE YTNP-RELATED-RELATED"/>
    <property type="match status" value="1"/>
</dbReference>
<dbReference type="SUPFAM" id="SSF56281">
    <property type="entry name" value="Metallo-hydrolase/oxidoreductase"/>
    <property type="match status" value="1"/>
</dbReference>
<dbReference type="InterPro" id="IPR006311">
    <property type="entry name" value="TAT_signal"/>
</dbReference>
<dbReference type="GO" id="GO:0016787">
    <property type="term" value="F:hydrolase activity"/>
    <property type="evidence" value="ECO:0007669"/>
    <property type="project" value="UniProtKB-KW"/>
</dbReference>
<keyword evidence="3 7" id="KW-0378">Hydrolase</keyword>
<dbReference type="PROSITE" id="PS51318">
    <property type="entry name" value="TAT"/>
    <property type="match status" value="1"/>
</dbReference>
<feature type="domain" description="Metallo-beta-lactamase" evidence="6">
    <location>
        <begin position="116"/>
        <end position="319"/>
    </location>
</feature>